<keyword evidence="2" id="KW-1185">Reference proteome</keyword>
<sequence>MHRKARIYILFCTQNQLLVDYSHLFGCVGAVVQRPDIDVQGKSSEEISLHIRRFCWCCSLMGLRGRMFFIKTAFDSLVPDILELVYSVCLPSKVNIVMNFSSSIYLLLIVISKHDENRIYRANGSGLLNICANLLRFNFQPFLKQRGIHAFDQSPLLRGIDMGITAQYKNALTLYLECQRCLSIEQLPQEAPAKASSCLSGFPCGCRIILYTNGFCSPVRVS</sequence>
<proteinExistence type="predicted"/>
<evidence type="ECO:0000313" key="1">
    <source>
        <dbReference type="EMBL" id="KAF2474860.1"/>
    </source>
</evidence>
<evidence type="ECO:0000313" key="2">
    <source>
        <dbReference type="Proteomes" id="UP000799755"/>
    </source>
</evidence>
<protein>
    <submittedName>
        <fullName evidence="1">Uncharacterized protein</fullName>
    </submittedName>
</protein>
<dbReference type="Proteomes" id="UP000799755">
    <property type="component" value="Unassembled WGS sequence"/>
</dbReference>
<reference evidence="1" key="1">
    <citation type="journal article" date="2020" name="Stud. Mycol.">
        <title>101 Dothideomycetes genomes: a test case for predicting lifestyles and emergence of pathogens.</title>
        <authorList>
            <person name="Haridas S."/>
            <person name="Albert R."/>
            <person name="Binder M."/>
            <person name="Bloem J."/>
            <person name="Labutti K."/>
            <person name="Salamov A."/>
            <person name="Andreopoulos B."/>
            <person name="Baker S."/>
            <person name="Barry K."/>
            <person name="Bills G."/>
            <person name="Bluhm B."/>
            <person name="Cannon C."/>
            <person name="Castanera R."/>
            <person name="Culley D."/>
            <person name="Daum C."/>
            <person name="Ezra D."/>
            <person name="Gonzalez J."/>
            <person name="Henrissat B."/>
            <person name="Kuo A."/>
            <person name="Liang C."/>
            <person name="Lipzen A."/>
            <person name="Lutzoni F."/>
            <person name="Magnuson J."/>
            <person name="Mondo S."/>
            <person name="Nolan M."/>
            <person name="Ohm R."/>
            <person name="Pangilinan J."/>
            <person name="Park H.-J."/>
            <person name="Ramirez L."/>
            <person name="Alfaro M."/>
            <person name="Sun H."/>
            <person name="Tritt A."/>
            <person name="Yoshinaga Y."/>
            <person name="Zwiers L.-H."/>
            <person name="Turgeon B."/>
            <person name="Goodwin S."/>
            <person name="Spatafora J."/>
            <person name="Crous P."/>
            <person name="Grigoriev I."/>
        </authorList>
    </citation>
    <scope>NUCLEOTIDE SEQUENCE</scope>
    <source>
        <strain evidence="1">ATCC 200398</strain>
    </source>
</reference>
<dbReference type="EMBL" id="MU003497">
    <property type="protein sequence ID" value="KAF2474860.1"/>
    <property type="molecule type" value="Genomic_DNA"/>
</dbReference>
<name>A0ACB6R959_9PLEO</name>
<comment type="caution">
    <text evidence="1">The sequence shown here is derived from an EMBL/GenBank/DDBJ whole genome shotgun (WGS) entry which is preliminary data.</text>
</comment>
<accession>A0ACB6R959</accession>
<organism evidence="1 2">
    <name type="scientific">Lindgomyces ingoldianus</name>
    <dbReference type="NCBI Taxonomy" id="673940"/>
    <lineage>
        <taxon>Eukaryota</taxon>
        <taxon>Fungi</taxon>
        <taxon>Dikarya</taxon>
        <taxon>Ascomycota</taxon>
        <taxon>Pezizomycotina</taxon>
        <taxon>Dothideomycetes</taxon>
        <taxon>Pleosporomycetidae</taxon>
        <taxon>Pleosporales</taxon>
        <taxon>Lindgomycetaceae</taxon>
        <taxon>Lindgomyces</taxon>
    </lineage>
</organism>
<gene>
    <name evidence="1" type="ORF">BDR25DRAFT_351362</name>
</gene>